<dbReference type="PANTHER" id="PTHR40866">
    <property type="entry name" value="BED-TYPE DOMAIN-CONTAINING PROTEIN"/>
    <property type="match status" value="1"/>
</dbReference>
<proteinExistence type="predicted"/>
<organism evidence="1 2">
    <name type="scientific">Aphanomyces invadans</name>
    <dbReference type="NCBI Taxonomy" id="157072"/>
    <lineage>
        <taxon>Eukaryota</taxon>
        <taxon>Sar</taxon>
        <taxon>Stramenopiles</taxon>
        <taxon>Oomycota</taxon>
        <taxon>Saprolegniomycetes</taxon>
        <taxon>Saprolegniales</taxon>
        <taxon>Verrucalvaceae</taxon>
        <taxon>Aphanomyces</taxon>
    </lineage>
</organism>
<protein>
    <submittedName>
        <fullName evidence="1">Uncharacterized protein</fullName>
    </submittedName>
</protein>
<gene>
    <name evidence="1" type="ORF">DYB32_010473</name>
</gene>
<dbReference type="PANTHER" id="PTHR40866:SF1">
    <property type="entry name" value="BED-TYPE DOMAIN-CONTAINING PROTEIN"/>
    <property type="match status" value="1"/>
</dbReference>
<name>A0A3R6VDT5_9STRA</name>
<keyword evidence="2" id="KW-1185">Reference proteome</keyword>
<sequence length="269" mass="29732">MNDECSLSADDHYDYACFVLDMFGKNWSNVVALVGDNCSTNGAFSARSKVPLIGCSSHRFNLAVNDILVNYEPILSDVHTLMTKLKNLIPAAKLRAFTPLQAVTRNKNRWSSTFAMLERYVAIRGSIGQIIDRDIQNLALSPRQDNKVDELLVILADLNTVTLALQCDDLTMQGVRDHFDTVLEDHPGMTSRLACNSKNVKNPDFEVGVVKILAGRESSLTPGEKKCVASLLRPTNPASGKTVESLTLDQRAKKRAKPGESLYVDCRFL</sequence>
<dbReference type="SUPFAM" id="SSF53098">
    <property type="entry name" value="Ribonuclease H-like"/>
    <property type="match status" value="1"/>
</dbReference>
<dbReference type="VEuPathDB" id="FungiDB:H310_15220"/>
<dbReference type="InterPro" id="IPR012337">
    <property type="entry name" value="RNaseH-like_sf"/>
</dbReference>
<evidence type="ECO:0000313" key="2">
    <source>
        <dbReference type="Proteomes" id="UP000285060"/>
    </source>
</evidence>
<evidence type="ECO:0000313" key="1">
    <source>
        <dbReference type="EMBL" id="RHY17778.1"/>
    </source>
</evidence>
<accession>A0A3R6VDT5</accession>
<dbReference type="EMBL" id="QUSY01003369">
    <property type="protein sequence ID" value="RHY17778.1"/>
    <property type="molecule type" value="Genomic_DNA"/>
</dbReference>
<dbReference type="Proteomes" id="UP000285060">
    <property type="component" value="Unassembled WGS sequence"/>
</dbReference>
<comment type="caution">
    <text evidence="1">The sequence shown here is derived from an EMBL/GenBank/DDBJ whole genome shotgun (WGS) entry which is preliminary data.</text>
</comment>
<reference evidence="1 2" key="1">
    <citation type="submission" date="2018-08" db="EMBL/GenBank/DDBJ databases">
        <title>Aphanomyces genome sequencing and annotation.</title>
        <authorList>
            <person name="Minardi D."/>
            <person name="Oidtmann B."/>
            <person name="Van Der Giezen M."/>
            <person name="Studholme D.J."/>
        </authorList>
    </citation>
    <scope>NUCLEOTIDE SEQUENCE [LARGE SCALE GENOMIC DNA]</scope>
    <source>
        <strain evidence="1 2">NJM0002</strain>
    </source>
</reference>
<dbReference type="AlphaFoldDB" id="A0A3R6VDT5"/>